<evidence type="ECO:0000256" key="5">
    <source>
        <dbReference type="ARBA" id="ARBA00022692"/>
    </source>
</evidence>
<feature type="signal peptide" evidence="11">
    <location>
        <begin position="1"/>
        <end position="25"/>
    </location>
</feature>
<comment type="subunit">
    <text evidence="2">Homotrimer.</text>
</comment>
<dbReference type="STRING" id="550540.Fbal_2898"/>
<dbReference type="SUPFAM" id="SSF56935">
    <property type="entry name" value="Porins"/>
    <property type="match status" value="1"/>
</dbReference>
<dbReference type="AlphaFoldDB" id="E1SSU6"/>
<proteinExistence type="predicted"/>
<keyword evidence="6 11" id="KW-0732">Signal</keyword>
<evidence type="ECO:0000256" key="1">
    <source>
        <dbReference type="ARBA" id="ARBA00004571"/>
    </source>
</evidence>
<evidence type="ECO:0000313" key="13">
    <source>
        <dbReference type="EMBL" id="ADN77100.1"/>
    </source>
</evidence>
<evidence type="ECO:0000313" key="14">
    <source>
        <dbReference type="Proteomes" id="UP000006683"/>
    </source>
</evidence>
<dbReference type="CDD" id="cd00342">
    <property type="entry name" value="gram_neg_porins"/>
    <property type="match status" value="1"/>
</dbReference>
<dbReference type="PANTHER" id="PTHR34501">
    <property type="entry name" value="PROTEIN YDDL-RELATED"/>
    <property type="match status" value="1"/>
</dbReference>
<evidence type="ECO:0000256" key="2">
    <source>
        <dbReference type="ARBA" id="ARBA00011233"/>
    </source>
</evidence>
<keyword evidence="4" id="KW-1134">Transmembrane beta strand</keyword>
<reference evidence="13 14" key="1">
    <citation type="journal article" date="2010" name="Stand. Genomic Sci.">
        <title>Complete genome sequence of Ferrimonas balearica type strain (PAT).</title>
        <authorList>
            <person name="Nolan M."/>
            <person name="Sikorski J."/>
            <person name="Davenport K."/>
            <person name="Lucas S."/>
            <person name="Glavina Del Rio T."/>
            <person name="Tice H."/>
            <person name="Cheng J."/>
            <person name="Goodwin L."/>
            <person name="Pitluck S."/>
            <person name="Liolios K."/>
            <person name="Ivanova N."/>
            <person name="Mavromatis K."/>
            <person name="Ovchinnikova G."/>
            <person name="Pati A."/>
            <person name="Chen A."/>
            <person name="Palaniappan K."/>
            <person name="Land M."/>
            <person name="Hauser L."/>
            <person name="Chang Y."/>
            <person name="Jeffries C."/>
            <person name="Tapia R."/>
            <person name="Brettin T."/>
            <person name="Detter J."/>
            <person name="Han C."/>
            <person name="Yasawong M."/>
            <person name="Rohde M."/>
            <person name="Tindall B."/>
            <person name="Goker M."/>
            <person name="Woyke T."/>
            <person name="Bristow J."/>
            <person name="Eisen J."/>
            <person name="Markowitz V."/>
            <person name="Hugenholtz P."/>
            <person name="Kyrpides N."/>
            <person name="Klenk H."/>
            <person name="Lapidus A."/>
        </authorList>
    </citation>
    <scope>NUCLEOTIDE SEQUENCE [LARGE SCALE GENOMIC DNA]</scope>
    <source>
        <strain evidence="14">DSM 9799 / CCM 4581 / KCTC 23876 / PAT</strain>
    </source>
</reference>
<keyword evidence="10" id="KW-0998">Cell outer membrane</keyword>
<evidence type="ECO:0000256" key="7">
    <source>
        <dbReference type="ARBA" id="ARBA00023065"/>
    </source>
</evidence>
<dbReference type="InterPro" id="IPR023614">
    <property type="entry name" value="Porin_dom_sf"/>
</dbReference>
<dbReference type="Gene3D" id="2.40.160.10">
    <property type="entry name" value="Porin"/>
    <property type="match status" value="1"/>
</dbReference>
<keyword evidence="9" id="KW-0472">Membrane</keyword>
<dbReference type="InterPro" id="IPR050298">
    <property type="entry name" value="Gram-neg_bact_OMP"/>
</dbReference>
<dbReference type="GO" id="GO:0006811">
    <property type="term" value="P:monoatomic ion transport"/>
    <property type="evidence" value="ECO:0007669"/>
    <property type="project" value="UniProtKB-KW"/>
</dbReference>
<dbReference type="InterPro" id="IPR033900">
    <property type="entry name" value="Gram_neg_porin_domain"/>
</dbReference>
<dbReference type="GO" id="GO:0046930">
    <property type="term" value="C:pore complex"/>
    <property type="evidence" value="ECO:0007669"/>
    <property type="project" value="UniProtKB-KW"/>
</dbReference>
<keyword evidence="8" id="KW-0626">Porin</keyword>
<dbReference type="eggNOG" id="COG3203">
    <property type="taxonomic scope" value="Bacteria"/>
</dbReference>
<organism evidence="13 14">
    <name type="scientific">Ferrimonas balearica (strain DSM 9799 / CCM 4581 / KCTC 23876 / PAT)</name>
    <dbReference type="NCBI Taxonomy" id="550540"/>
    <lineage>
        <taxon>Bacteria</taxon>
        <taxon>Pseudomonadati</taxon>
        <taxon>Pseudomonadota</taxon>
        <taxon>Gammaproteobacteria</taxon>
        <taxon>Alteromonadales</taxon>
        <taxon>Ferrimonadaceae</taxon>
        <taxon>Ferrimonas</taxon>
    </lineage>
</organism>
<keyword evidence="5" id="KW-0812">Transmembrane</keyword>
<evidence type="ECO:0000256" key="4">
    <source>
        <dbReference type="ARBA" id="ARBA00022452"/>
    </source>
</evidence>
<evidence type="ECO:0000256" key="8">
    <source>
        <dbReference type="ARBA" id="ARBA00023114"/>
    </source>
</evidence>
<keyword evidence="14" id="KW-1185">Reference proteome</keyword>
<keyword evidence="3" id="KW-0813">Transport</keyword>
<protein>
    <submittedName>
        <fullName evidence="13">Porin Gram-negative type</fullName>
    </submittedName>
</protein>
<keyword evidence="7" id="KW-0406">Ion transport</keyword>
<feature type="chain" id="PRO_5003151862" evidence="11">
    <location>
        <begin position="26"/>
        <end position="345"/>
    </location>
</feature>
<accession>E1SSU6</accession>
<gene>
    <name evidence="13" type="ordered locus">Fbal_2898</name>
</gene>
<dbReference type="PANTHER" id="PTHR34501:SF9">
    <property type="entry name" value="MAJOR OUTER MEMBRANE PROTEIN P.IA"/>
    <property type="match status" value="1"/>
</dbReference>
<comment type="subcellular location">
    <subcellularLocation>
        <location evidence="1">Cell outer membrane</location>
        <topology evidence="1">Multi-pass membrane protein</topology>
    </subcellularLocation>
</comment>
<evidence type="ECO:0000256" key="9">
    <source>
        <dbReference type="ARBA" id="ARBA00023136"/>
    </source>
</evidence>
<dbReference type="GO" id="GO:0015288">
    <property type="term" value="F:porin activity"/>
    <property type="evidence" value="ECO:0007669"/>
    <property type="project" value="UniProtKB-KW"/>
</dbReference>
<feature type="domain" description="Porin" evidence="12">
    <location>
        <begin position="10"/>
        <end position="328"/>
    </location>
</feature>
<evidence type="ECO:0000256" key="11">
    <source>
        <dbReference type="SAM" id="SignalP"/>
    </source>
</evidence>
<sequence length="345" mass="37812">MNTMTRSTLAAACTTALFLSANAQADMPTFYGTLDYSITHSSSGVGTQQTGQDGWLLENNFTRLGLRGTHAISESTELFYRAEVGLNADDNGDTFSSRPTYIGLKHDVAGAISAGRIDPVLKMIKGGADIFGLTTMTMDRVFAGNKRHGDSLEYRSAKWNNIHLGASVILKDDANSPYDDNYQLALTYGDKQFSQSNFYLAAAYGNGIEGIEAIRAVAQYKINNLKLGVIVQSTQALEGFNKDTTHYESRDGFGYIINAQYQYNAWKLKAQFGQDDSGTGRVANEVYKAGAYRGDETPTVTQMALGAEYKMARQVTMHTELGHYNVDGYSDFDDSIASIGLKYQF</sequence>
<dbReference type="Proteomes" id="UP000006683">
    <property type="component" value="Chromosome"/>
</dbReference>
<dbReference type="EMBL" id="CP002209">
    <property type="protein sequence ID" value="ADN77100.1"/>
    <property type="molecule type" value="Genomic_DNA"/>
</dbReference>
<evidence type="ECO:0000256" key="10">
    <source>
        <dbReference type="ARBA" id="ARBA00023237"/>
    </source>
</evidence>
<dbReference type="KEGG" id="fbl:Fbal_2898"/>
<dbReference type="GO" id="GO:0009279">
    <property type="term" value="C:cell outer membrane"/>
    <property type="evidence" value="ECO:0007669"/>
    <property type="project" value="UniProtKB-SubCell"/>
</dbReference>
<dbReference type="HOGENOM" id="CLU_038238_3_0_6"/>
<name>E1SSU6_FERBD</name>
<dbReference type="OrthoDB" id="6251156at2"/>
<evidence type="ECO:0000256" key="3">
    <source>
        <dbReference type="ARBA" id="ARBA00022448"/>
    </source>
</evidence>
<evidence type="ECO:0000259" key="12">
    <source>
        <dbReference type="Pfam" id="PF13609"/>
    </source>
</evidence>
<dbReference type="Pfam" id="PF13609">
    <property type="entry name" value="Porin_4"/>
    <property type="match status" value="1"/>
</dbReference>
<evidence type="ECO:0000256" key="6">
    <source>
        <dbReference type="ARBA" id="ARBA00022729"/>
    </source>
</evidence>